<keyword evidence="11" id="KW-1185">Reference proteome</keyword>
<dbReference type="PANTHER" id="PTHR32071:SF123">
    <property type="entry name" value="DNA-BINDING TRANSCRIPTIONAL ACTIVATOR HYFR-RELATED"/>
    <property type="match status" value="1"/>
</dbReference>
<dbReference type="InterPro" id="IPR058031">
    <property type="entry name" value="AAA_lid_NorR"/>
</dbReference>
<dbReference type="FunFam" id="3.40.50.300:FF:000006">
    <property type="entry name" value="DNA-binding transcriptional regulator NtrC"/>
    <property type="match status" value="1"/>
</dbReference>
<dbReference type="Pfam" id="PF13188">
    <property type="entry name" value="PAS_8"/>
    <property type="match status" value="1"/>
</dbReference>
<dbReference type="SUPFAM" id="SSF55785">
    <property type="entry name" value="PYP-like sensor domain (PAS domain)"/>
    <property type="match status" value="2"/>
</dbReference>
<dbReference type="SMART" id="SM00091">
    <property type="entry name" value="PAS"/>
    <property type="match status" value="2"/>
</dbReference>
<evidence type="ECO:0000256" key="3">
    <source>
        <dbReference type="ARBA" id="ARBA00023015"/>
    </source>
</evidence>
<proteinExistence type="predicted"/>
<dbReference type="InterPro" id="IPR025662">
    <property type="entry name" value="Sigma_54_int_dom_ATP-bd_1"/>
</dbReference>
<dbReference type="InterPro" id="IPR025944">
    <property type="entry name" value="Sigma_54_int_dom_CS"/>
</dbReference>
<evidence type="ECO:0000256" key="6">
    <source>
        <dbReference type="ARBA" id="ARBA00023163"/>
    </source>
</evidence>
<feature type="coiled-coil region" evidence="7">
    <location>
        <begin position="124"/>
        <end position="151"/>
    </location>
</feature>
<dbReference type="InterPro" id="IPR002197">
    <property type="entry name" value="HTH_Fis"/>
</dbReference>
<name>A0A5B8V093_9SPHI</name>
<dbReference type="SMART" id="SM00382">
    <property type="entry name" value="AAA"/>
    <property type="match status" value="1"/>
</dbReference>
<dbReference type="RefSeq" id="WP_147032614.1">
    <property type="nucleotide sequence ID" value="NZ_CP042436.1"/>
</dbReference>
<protein>
    <submittedName>
        <fullName evidence="10">PAS domain S-box protein</fullName>
    </submittedName>
</protein>
<evidence type="ECO:0000259" key="8">
    <source>
        <dbReference type="PROSITE" id="PS50045"/>
    </source>
</evidence>
<dbReference type="Proteomes" id="UP000321479">
    <property type="component" value="Chromosome"/>
</dbReference>
<dbReference type="InterPro" id="IPR009057">
    <property type="entry name" value="Homeodomain-like_sf"/>
</dbReference>
<dbReference type="CDD" id="cd00009">
    <property type="entry name" value="AAA"/>
    <property type="match status" value="1"/>
</dbReference>
<dbReference type="Pfam" id="PF00158">
    <property type="entry name" value="Sigma54_activat"/>
    <property type="match status" value="1"/>
</dbReference>
<dbReference type="PANTHER" id="PTHR32071">
    <property type="entry name" value="TRANSCRIPTIONAL REGULATORY PROTEIN"/>
    <property type="match status" value="1"/>
</dbReference>
<dbReference type="EMBL" id="CP042436">
    <property type="protein sequence ID" value="QEC64041.1"/>
    <property type="molecule type" value="Genomic_DNA"/>
</dbReference>
<dbReference type="AlphaFoldDB" id="A0A5B8V093"/>
<keyword evidence="5" id="KW-0010">Activator</keyword>
<evidence type="ECO:0000256" key="2">
    <source>
        <dbReference type="ARBA" id="ARBA00022840"/>
    </source>
</evidence>
<keyword evidence="2" id="KW-0067">ATP-binding</keyword>
<dbReference type="Pfam" id="PF02954">
    <property type="entry name" value="HTH_8"/>
    <property type="match status" value="1"/>
</dbReference>
<keyword evidence="6" id="KW-0804">Transcription</keyword>
<keyword evidence="1" id="KW-0547">Nucleotide-binding</keyword>
<dbReference type="PROSITE" id="PS00688">
    <property type="entry name" value="SIGMA54_INTERACT_3"/>
    <property type="match status" value="1"/>
</dbReference>
<feature type="domain" description="PAS" evidence="9">
    <location>
        <begin position="141"/>
        <end position="183"/>
    </location>
</feature>
<dbReference type="CDD" id="cd00130">
    <property type="entry name" value="PAS"/>
    <property type="match status" value="1"/>
</dbReference>
<sequence length="598" mass="68047">MLDFQKDKDLFQYAFKSLYEAVYWVDPEGKILYANEAAAHMLGFTADELTGKGVKEISNSEESANFPLFWTKLKDQKKISYQAQHRHKKGMAYDVEIICSYLEYNGHELACALVKDISARIKDEEALKLANTRLEGLLKESEERFRDLFDEAPIAYVHEGLDSRFIKANRAALNILGVRPEEVPYTYGKSLAPDTPTAQRWITDAFASINTGKNTSGVILELRRKDNGKPIFIEWWSKPDIGGQFTRTMFLDITDRVLMEQEQARLKAQNQYLQDEIKLNHNFEEIVSHNKKFHKVLQQIEQVASTDATVLILGESGTGKELLARAVHNISRRNKRPLIKINCANLHAELIESELFGHERGAFTGALDRKIGRFELADGGTIFLDEIGELPLSLQAKLLRVLQEGEFERLGNPKTIKVDVRVIAATNRNLQEAIAKKEFREDLFYRLNVFPIFSPPLRERKEDIPLLVKHFVNKYQTKMGREIKNIPEKVVTSLMGYDWPGNVRELENIVERALILSRGDTLEYGDWVPAGTGAIMQINDGKTALLKMTDVERDHIISILKKTNWKVSGEKGAAKILGLNATTLESRMKKLGIERGKD</sequence>
<keyword evidence="3" id="KW-0805">Transcription regulation</keyword>
<evidence type="ECO:0000259" key="9">
    <source>
        <dbReference type="PROSITE" id="PS50112"/>
    </source>
</evidence>
<gene>
    <name evidence="10" type="ORF">FRZ54_16145</name>
</gene>
<dbReference type="PROSITE" id="PS00676">
    <property type="entry name" value="SIGMA54_INTERACT_2"/>
    <property type="match status" value="1"/>
</dbReference>
<dbReference type="InterPro" id="IPR035965">
    <property type="entry name" value="PAS-like_dom_sf"/>
</dbReference>
<evidence type="ECO:0000313" key="11">
    <source>
        <dbReference type="Proteomes" id="UP000321479"/>
    </source>
</evidence>
<dbReference type="Pfam" id="PF25601">
    <property type="entry name" value="AAA_lid_14"/>
    <property type="match status" value="1"/>
</dbReference>
<reference evidence="10 11" key="1">
    <citation type="journal article" date="2017" name="Curr. Microbiol.">
        <title>Mucilaginibacter ginsenosidivorans sp. nov., Isolated from Soil of Ginseng Field.</title>
        <authorList>
            <person name="Kim M.M."/>
            <person name="Siddiqi M.Z."/>
            <person name="Im W.T."/>
        </authorList>
    </citation>
    <scope>NUCLEOTIDE SEQUENCE [LARGE SCALE GENOMIC DNA]</scope>
    <source>
        <strain evidence="10 11">Gsoil 3017</strain>
    </source>
</reference>
<dbReference type="Gene3D" id="1.10.10.60">
    <property type="entry name" value="Homeodomain-like"/>
    <property type="match status" value="1"/>
</dbReference>
<evidence type="ECO:0000256" key="7">
    <source>
        <dbReference type="SAM" id="Coils"/>
    </source>
</evidence>
<dbReference type="GO" id="GO:0005524">
    <property type="term" value="F:ATP binding"/>
    <property type="evidence" value="ECO:0007669"/>
    <property type="project" value="UniProtKB-KW"/>
</dbReference>
<feature type="domain" description="Sigma-54 factor interaction" evidence="8">
    <location>
        <begin position="286"/>
        <end position="515"/>
    </location>
</feature>
<dbReference type="Gene3D" id="3.30.450.20">
    <property type="entry name" value="PAS domain"/>
    <property type="match status" value="2"/>
</dbReference>
<dbReference type="PROSITE" id="PS00675">
    <property type="entry name" value="SIGMA54_INTERACT_1"/>
    <property type="match status" value="1"/>
</dbReference>
<dbReference type="InterPro" id="IPR027417">
    <property type="entry name" value="P-loop_NTPase"/>
</dbReference>
<dbReference type="GO" id="GO:0043565">
    <property type="term" value="F:sequence-specific DNA binding"/>
    <property type="evidence" value="ECO:0007669"/>
    <property type="project" value="InterPro"/>
</dbReference>
<evidence type="ECO:0000256" key="1">
    <source>
        <dbReference type="ARBA" id="ARBA00022741"/>
    </source>
</evidence>
<dbReference type="Gene3D" id="3.40.50.300">
    <property type="entry name" value="P-loop containing nucleotide triphosphate hydrolases"/>
    <property type="match status" value="1"/>
</dbReference>
<evidence type="ECO:0000256" key="5">
    <source>
        <dbReference type="ARBA" id="ARBA00023159"/>
    </source>
</evidence>
<dbReference type="PROSITE" id="PS50112">
    <property type="entry name" value="PAS"/>
    <property type="match status" value="2"/>
</dbReference>
<keyword evidence="7" id="KW-0175">Coiled coil</keyword>
<keyword evidence="4" id="KW-0238">DNA-binding</keyword>
<dbReference type="InterPro" id="IPR002078">
    <property type="entry name" value="Sigma_54_int"/>
</dbReference>
<dbReference type="KEGG" id="mgin:FRZ54_16145"/>
<dbReference type="OrthoDB" id="9767722at2"/>
<dbReference type="InterPro" id="IPR003593">
    <property type="entry name" value="AAA+_ATPase"/>
</dbReference>
<dbReference type="SUPFAM" id="SSF46689">
    <property type="entry name" value="Homeodomain-like"/>
    <property type="match status" value="1"/>
</dbReference>
<dbReference type="GO" id="GO:0006355">
    <property type="term" value="P:regulation of DNA-templated transcription"/>
    <property type="evidence" value="ECO:0007669"/>
    <property type="project" value="InterPro"/>
</dbReference>
<dbReference type="Gene3D" id="1.10.8.60">
    <property type="match status" value="1"/>
</dbReference>
<evidence type="ECO:0000313" key="10">
    <source>
        <dbReference type="EMBL" id="QEC64041.1"/>
    </source>
</evidence>
<dbReference type="Pfam" id="PF13426">
    <property type="entry name" value="PAS_9"/>
    <property type="match status" value="1"/>
</dbReference>
<organism evidence="10 11">
    <name type="scientific">Mucilaginibacter ginsenosidivorans</name>
    <dbReference type="NCBI Taxonomy" id="398053"/>
    <lineage>
        <taxon>Bacteria</taxon>
        <taxon>Pseudomonadati</taxon>
        <taxon>Bacteroidota</taxon>
        <taxon>Sphingobacteriia</taxon>
        <taxon>Sphingobacteriales</taxon>
        <taxon>Sphingobacteriaceae</taxon>
        <taxon>Mucilaginibacter</taxon>
    </lineage>
</organism>
<accession>A0A5B8V093</accession>
<evidence type="ECO:0000256" key="4">
    <source>
        <dbReference type="ARBA" id="ARBA00023125"/>
    </source>
</evidence>
<dbReference type="InterPro" id="IPR000014">
    <property type="entry name" value="PAS"/>
</dbReference>
<dbReference type="FunFam" id="1.10.8.60:FF:000014">
    <property type="entry name" value="DNA-binding transcriptional regulator NtrC"/>
    <property type="match status" value="1"/>
</dbReference>
<dbReference type="SUPFAM" id="SSF52540">
    <property type="entry name" value="P-loop containing nucleoside triphosphate hydrolases"/>
    <property type="match status" value="1"/>
</dbReference>
<dbReference type="InterPro" id="IPR025943">
    <property type="entry name" value="Sigma_54_int_dom_ATP-bd_2"/>
</dbReference>
<dbReference type="PROSITE" id="PS50045">
    <property type="entry name" value="SIGMA54_INTERACT_4"/>
    <property type="match status" value="1"/>
</dbReference>
<feature type="domain" description="PAS" evidence="9">
    <location>
        <begin position="7"/>
        <end position="62"/>
    </location>
</feature>
<dbReference type="NCBIfam" id="TIGR00229">
    <property type="entry name" value="sensory_box"/>
    <property type="match status" value="2"/>
</dbReference>